<evidence type="ECO:0000313" key="2">
    <source>
        <dbReference type="EMBL" id="KAK5850865.1"/>
    </source>
</evidence>
<feature type="region of interest" description="Disordered" evidence="1">
    <location>
        <begin position="57"/>
        <end position="77"/>
    </location>
</feature>
<organism evidence="2 3">
    <name type="scientific">Eleginops maclovinus</name>
    <name type="common">Patagonian blennie</name>
    <name type="synonym">Eleginus maclovinus</name>
    <dbReference type="NCBI Taxonomy" id="56733"/>
    <lineage>
        <taxon>Eukaryota</taxon>
        <taxon>Metazoa</taxon>
        <taxon>Chordata</taxon>
        <taxon>Craniata</taxon>
        <taxon>Vertebrata</taxon>
        <taxon>Euteleostomi</taxon>
        <taxon>Actinopterygii</taxon>
        <taxon>Neopterygii</taxon>
        <taxon>Teleostei</taxon>
        <taxon>Neoteleostei</taxon>
        <taxon>Acanthomorphata</taxon>
        <taxon>Eupercaria</taxon>
        <taxon>Perciformes</taxon>
        <taxon>Notothenioidei</taxon>
        <taxon>Eleginopidae</taxon>
        <taxon>Eleginops</taxon>
    </lineage>
</organism>
<sequence>MGRQQRVSVCSCRAEGVGVRGQGGGREVPTDLFLLIILLKGAAPPAHLLSDPLHLEAPPAQELEDPQMKRDTKVGHF</sequence>
<evidence type="ECO:0000313" key="3">
    <source>
        <dbReference type="Proteomes" id="UP001346869"/>
    </source>
</evidence>
<dbReference type="Proteomes" id="UP001346869">
    <property type="component" value="Unassembled WGS sequence"/>
</dbReference>
<comment type="caution">
    <text evidence="2">The sequence shown here is derived from an EMBL/GenBank/DDBJ whole genome shotgun (WGS) entry which is preliminary data.</text>
</comment>
<reference evidence="2 3" key="2">
    <citation type="journal article" date="2023" name="Mol. Biol. Evol.">
        <title>Genomics of Secondarily Temperate Adaptation in the Only Non-Antarctic Icefish.</title>
        <authorList>
            <person name="Rivera-Colon A.G."/>
            <person name="Rayamajhi N."/>
            <person name="Minhas B.F."/>
            <person name="Madrigal G."/>
            <person name="Bilyk K.T."/>
            <person name="Yoon V."/>
            <person name="Hune M."/>
            <person name="Gregory S."/>
            <person name="Cheng C.H.C."/>
            <person name="Catchen J.M."/>
        </authorList>
    </citation>
    <scope>NUCLEOTIDE SEQUENCE [LARGE SCALE GENOMIC DNA]</scope>
    <source>
        <strain evidence="2">JMC-PN-2008</strain>
    </source>
</reference>
<proteinExistence type="predicted"/>
<accession>A0AAN7WWJ6</accession>
<dbReference type="EMBL" id="JAUZQC010000022">
    <property type="protein sequence ID" value="KAK5850865.1"/>
    <property type="molecule type" value="Genomic_DNA"/>
</dbReference>
<keyword evidence="3" id="KW-1185">Reference proteome</keyword>
<name>A0AAN7WWJ6_ELEMC</name>
<feature type="compositionally biased region" description="Basic and acidic residues" evidence="1">
    <location>
        <begin position="66"/>
        <end position="77"/>
    </location>
</feature>
<protein>
    <submittedName>
        <fullName evidence="2">Uncharacterized protein</fullName>
    </submittedName>
</protein>
<reference evidence="2 3" key="1">
    <citation type="journal article" date="2023" name="Genes (Basel)">
        <title>Chromosome-Level Genome Assembly and Circadian Gene Repertoire of the Patagonia Blennie Eleginops maclovinus-The Closest Ancestral Proxy of Antarctic Cryonotothenioids.</title>
        <authorList>
            <person name="Cheng C.C."/>
            <person name="Rivera-Colon A.G."/>
            <person name="Minhas B.F."/>
            <person name="Wilson L."/>
            <person name="Rayamajhi N."/>
            <person name="Vargas-Chacoff L."/>
            <person name="Catchen J.M."/>
        </authorList>
    </citation>
    <scope>NUCLEOTIDE SEQUENCE [LARGE SCALE GENOMIC DNA]</scope>
    <source>
        <strain evidence="2">JMC-PN-2008</strain>
    </source>
</reference>
<dbReference type="AlphaFoldDB" id="A0AAN7WWJ6"/>
<evidence type="ECO:0000256" key="1">
    <source>
        <dbReference type="SAM" id="MobiDB-lite"/>
    </source>
</evidence>
<gene>
    <name evidence="2" type="ORF">PBY51_001704</name>
</gene>